<gene>
    <name evidence="1" type="ORF">CEXT_402871</name>
</gene>
<keyword evidence="2" id="KW-1185">Reference proteome</keyword>
<evidence type="ECO:0000313" key="2">
    <source>
        <dbReference type="Proteomes" id="UP001054945"/>
    </source>
</evidence>
<protein>
    <submittedName>
        <fullName evidence="1">Uncharacterized protein</fullName>
    </submittedName>
</protein>
<proteinExistence type="predicted"/>
<comment type="caution">
    <text evidence="1">The sequence shown here is derived from an EMBL/GenBank/DDBJ whole genome shotgun (WGS) entry which is preliminary data.</text>
</comment>
<dbReference type="EMBL" id="BPLR01006688">
    <property type="protein sequence ID" value="GIY11737.1"/>
    <property type="molecule type" value="Genomic_DNA"/>
</dbReference>
<dbReference type="Proteomes" id="UP001054945">
    <property type="component" value="Unassembled WGS sequence"/>
</dbReference>
<accession>A0AAV4QR53</accession>
<sequence length="144" mass="15825">MCLVTSRISPSDVPTCLSHCIVIRETFSMHPLESLRHSTDNPVCASTFDYTITTCSTDPLPFQPSTPNQNKTPTLTHPFLEQEVNKHVAGNKIYRASLTFFTAAFCCASSFSMTVRLCVDVRADEMLSVGTAATPYARSGLRLT</sequence>
<name>A0AAV4QR53_CAEEX</name>
<evidence type="ECO:0000313" key="1">
    <source>
        <dbReference type="EMBL" id="GIY11737.1"/>
    </source>
</evidence>
<reference evidence="1 2" key="1">
    <citation type="submission" date="2021-06" db="EMBL/GenBank/DDBJ databases">
        <title>Caerostris extrusa draft genome.</title>
        <authorList>
            <person name="Kono N."/>
            <person name="Arakawa K."/>
        </authorList>
    </citation>
    <scope>NUCLEOTIDE SEQUENCE [LARGE SCALE GENOMIC DNA]</scope>
</reference>
<dbReference type="AlphaFoldDB" id="A0AAV4QR53"/>
<organism evidence="1 2">
    <name type="scientific">Caerostris extrusa</name>
    <name type="common">Bark spider</name>
    <name type="synonym">Caerostris bankana</name>
    <dbReference type="NCBI Taxonomy" id="172846"/>
    <lineage>
        <taxon>Eukaryota</taxon>
        <taxon>Metazoa</taxon>
        <taxon>Ecdysozoa</taxon>
        <taxon>Arthropoda</taxon>
        <taxon>Chelicerata</taxon>
        <taxon>Arachnida</taxon>
        <taxon>Araneae</taxon>
        <taxon>Araneomorphae</taxon>
        <taxon>Entelegynae</taxon>
        <taxon>Araneoidea</taxon>
        <taxon>Araneidae</taxon>
        <taxon>Caerostris</taxon>
    </lineage>
</organism>